<keyword evidence="3" id="KW-1185">Reference proteome</keyword>
<sequence length="545" mass="60991">MNRKNTMKMALIGSCMLAVGIAGCAKESPNEGVSPTTNDKDKPKPEITISAYDAGVTPPEEGTIEKNRWVTWMSENGPANIKVISVPRTESVQKFNTLFASGSAPDLIQEFSGPFRNQLYDQKLILPVDELIEKHSTTYKELLKQYPALQKAATMPDGKMYGFGRINGLRPHNVLMLRADWLKKLNLQVPQTADELIQVLKAFRDNDPDGNGKKDTIAFDMGSRSIQVLDSMFGNVGWVISGDKMVWDWDRAKGAAAFKKQLYDEGLIDKDYLTKKGSGYMGLYAQEIIAGKIGAWGSSVHQSDVETFKALKKADPNAELQVIALPETEFGKFSPILANPVQITGMINADAKNPEAVMKYVDFMAAKETGQTLKYGIKGEDWNIGANNCQQFVDKAKTDPKIKYSAAYTMLFSPIVEGSCGQFQATLNPNDPVEKQYLELMKQAYDIYLDEKRPMPDFTHPEHVPAMPSELQTSFNNATKNIGDIWTKSIISGNSSTIDQALQEAKSVWDKNNGKNIEEWFAKWYQDNKTKAFFTKDFYEFKLKF</sequence>
<feature type="chain" id="PRO_5038398907" evidence="1">
    <location>
        <begin position="26"/>
        <end position="545"/>
    </location>
</feature>
<reference evidence="2 3" key="1">
    <citation type="journal article" date="2009" name="Int. J. Syst. Evol. Microbiol.">
        <title>Paenibacillus contaminans sp. nov., isolated from a contaminated laboratory plate.</title>
        <authorList>
            <person name="Chou J.H."/>
            <person name="Lee J.H."/>
            <person name="Lin M.C."/>
            <person name="Chang P.S."/>
            <person name="Arun A.B."/>
            <person name="Young C.C."/>
            <person name="Chen W.M."/>
        </authorList>
    </citation>
    <scope>NUCLEOTIDE SEQUENCE [LARGE SCALE GENOMIC DNA]</scope>
    <source>
        <strain evidence="2 3">CKOBP-6</strain>
    </source>
</reference>
<organism evidence="2 3">
    <name type="scientific">Paenibacillus contaminans</name>
    <dbReference type="NCBI Taxonomy" id="450362"/>
    <lineage>
        <taxon>Bacteria</taxon>
        <taxon>Bacillati</taxon>
        <taxon>Bacillota</taxon>
        <taxon>Bacilli</taxon>
        <taxon>Bacillales</taxon>
        <taxon>Paenibacillaceae</taxon>
        <taxon>Paenibacillus</taxon>
    </lineage>
</organism>
<evidence type="ECO:0000313" key="3">
    <source>
        <dbReference type="Proteomes" id="UP000250369"/>
    </source>
</evidence>
<comment type="caution">
    <text evidence="2">The sequence shown here is derived from an EMBL/GenBank/DDBJ whole genome shotgun (WGS) entry which is preliminary data.</text>
</comment>
<gene>
    <name evidence="2" type="ORF">DQG23_29450</name>
</gene>
<dbReference type="PROSITE" id="PS51257">
    <property type="entry name" value="PROKAR_LIPOPROTEIN"/>
    <property type="match status" value="1"/>
</dbReference>
<evidence type="ECO:0000256" key="1">
    <source>
        <dbReference type="SAM" id="SignalP"/>
    </source>
</evidence>
<proteinExistence type="predicted"/>
<accession>A0A329M849</accession>
<dbReference type="InterPro" id="IPR050490">
    <property type="entry name" value="Bact_solute-bd_prot1"/>
</dbReference>
<dbReference type="Pfam" id="PF01547">
    <property type="entry name" value="SBP_bac_1"/>
    <property type="match status" value="1"/>
</dbReference>
<dbReference type="OrthoDB" id="2506821at2"/>
<dbReference type="AlphaFoldDB" id="A0A329M849"/>
<dbReference type="RefSeq" id="WP_113034621.1">
    <property type="nucleotide sequence ID" value="NZ_QMFB01000022.1"/>
</dbReference>
<keyword evidence="1" id="KW-0732">Signal</keyword>
<dbReference type="InterPro" id="IPR006059">
    <property type="entry name" value="SBP"/>
</dbReference>
<dbReference type="Gene3D" id="3.40.190.10">
    <property type="entry name" value="Periplasmic binding protein-like II"/>
    <property type="match status" value="2"/>
</dbReference>
<protein>
    <submittedName>
        <fullName evidence="2">ABC transporter substrate-binding protein</fullName>
    </submittedName>
</protein>
<dbReference type="PANTHER" id="PTHR43649:SF12">
    <property type="entry name" value="DIACETYLCHITOBIOSE BINDING PROTEIN DASA"/>
    <property type="match status" value="1"/>
</dbReference>
<dbReference type="EMBL" id="QMFB01000022">
    <property type="protein sequence ID" value="RAV16115.1"/>
    <property type="molecule type" value="Genomic_DNA"/>
</dbReference>
<name>A0A329M849_9BACL</name>
<feature type="signal peptide" evidence="1">
    <location>
        <begin position="1"/>
        <end position="25"/>
    </location>
</feature>
<evidence type="ECO:0000313" key="2">
    <source>
        <dbReference type="EMBL" id="RAV16115.1"/>
    </source>
</evidence>
<dbReference type="SUPFAM" id="SSF53850">
    <property type="entry name" value="Periplasmic binding protein-like II"/>
    <property type="match status" value="1"/>
</dbReference>
<dbReference type="PANTHER" id="PTHR43649">
    <property type="entry name" value="ARABINOSE-BINDING PROTEIN-RELATED"/>
    <property type="match status" value="1"/>
</dbReference>
<dbReference type="Proteomes" id="UP000250369">
    <property type="component" value="Unassembled WGS sequence"/>
</dbReference>